<protein>
    <submittedName>
        <fullName evidence="3">PelD GGDEF domain-containing protein</fullName>
    </submittedName>
</protein>
<keyword evidence="1" id="KW-0472">Membrane</keyword>
<feature type="transmembrane region" description="Helical" evidence="1">
    <location>
        <begin position="108"/>
        <end position="128"/>
    </location>
</feature>
<name>A0AAP9Y281_BURGL</name>
<dbReference type="RefSeq" id="WP_015876923.1">
    <property type="nucleotide sequence ID" value="NZ_CP021074.1"/>
</dbReference>
<keyword evidence="1" id="KW-0812">Transmembrane</keyword>
<reference evidence="3 5" key="1">
    <citation type="submission" date="2020-12" db="EMBL/GenBank/DDBJ databases">
        <title>FDA dAtabase for Regulatory Grade micrObial Sequences (FDA-ARGOS): Supporting development and validation of Infectious Disease Dx tests.</title>
        <authorList>
            <person name="Minogue T."/>
            <person name="Wolcott M."/>
            <person name="Wasieloski L."/>
            <person name="Aguilar W."/>
            <person name="Moore D."/>
            <person name="Jaissle J."/>
            <person name="Tallon L."/>
            <person name="Sadzewicz L."/>
            <person name="Zhao X."/>
            <person name="Boylan J."/>
            <person name="Ott S."/>
            <person name="Bowen H."/>
            <person name="Vavikolanu K."/>
            <person name="Mehta A."/>
            <person name="Aluvathingal J."/>
            <person name="Nadendla S."/>
            <person name="Yan Y."/>
            <person name="Sichtig H."/>
        </authorList>
    </citation>
    <scope>NUCLEOTIDE SEQUENCE [LARGE SCALE GENOMIC DNA]</scope>
    <source>
        <strain evidence="3 5">FDAARGOS_949</strain>
    </source>
</reference>
<feature type="transmembrane region" description="Helical" evidence="1">
    <location>
        <begin position="80"/>
        <end position="102"/>
    </location>
</feature>
<evidence type="ECO:0000259" key="2">
    <source>
        <dbReference type="Pfam" id="PF16963"/>
    </source>
</evidence>
<gene>
    <name evidence="3" type="ORF">I6H06_25510</name>
    <name evidence="4" type="ORF">NFI99_29355</name>
</gene>
<dbReference type="AlphaFoldDB" id="A0AAP9Y281"/>
<dbReference type="Proteomes" id="UP000594892">
    <property type="component" value="Chromosome 2"/>
</dbReference>
<evidence type="ECO:0000313" key="3">
    <source>
        <dbReference type="EMBL" id="QPQ92429.1"/>
    </source>
</evidence>
<dbReference type="InterPro" id="IPR029016">
    <property type="entry name" value="GAF-like_dom_sf"/>
</dbReference>
<dbReference type="InterPro" id="IPR038367">
    <property type="entry name" value="PelD_GGDEF_sf"/>
</dbReference>
<sequence length="469" mass="50582">MNSVAMQSAADASKTRSSNALGRLGPMRRFIAPAVTRPFAIVEAVAFVMLALAVSRLCSPHDPLLLQAGFPWLWFPPMIVALRYGTLLGLLGGALMVAAWKLGYPPGAPWPVMMFVGGLTQTVIAGHFGDTWGHRARRASTLNDYLNERLVAITNSHYLMRLSHERLEKDLLSKPTTLRDSITELRRLSVGAEPQDGPGAPAPLRALPSAAGMLEFVAQVCQIEIGAVFPVLDGRPATEAVACVGDAFPLCTSDELVVHALRTRSVAHLRGEHADLAQSAYLVCAPLVSADGEVIALLAVPRMPFLALNFDNLQLLLVLLAYYADGVEHASVVRDILADVPGCPYDFALDLGRLARLNRDAGIASSLVALAFPRSEAGDSLFEHVLRRRRALDLMWPLQTASHSVLVNLMPATDTTGVDGYLARIETSLDSQFGLDMERAHIGVHTLHLGPLEPGAALRRLLKRSGVDV</sequence>
<dbReference type="GeneID" id="45695984"/>
<dbReference type="Proteomes" id="UP001056386">
    <property type="component" value="Chromosome 1"/>
</dbReference>
<dbReference type="Gene3D" id="3.30.70.2880">
    <property type="match status" value="1"/>
</dbReference>
<evidence type="ECO:0000313" key="5">
    <source>
        <dbReference type="Proteomes" id="UP000594892"/>
    </source>
</evidence>
<proteinExistence type="predicted"/>
<organism evidence="3 5">
    <name type="scientific">Burkholderia glumae</name>
    <name type="common">Pseudomonas glumae</name>
    <dbReference type="NCBI Taxonomy" id="337"/>
    <lineage>
        <taxon>Bacteria</taxon>
        <taxon>Pseudomonadati</taxon>
        <taxon>Pseudomonadota</taxon>
        <taxon>Betaproteobacteria</taxon>
        <taxon>Burkholderiales</taxon>
        <taxon>Burkholderiaceae</taxon>
        <taxon>Burkholderia</taxon>
    </lineage>
</organism>
<accession>A0AAP9Y281</accession>
<dbReference type="Pfam" id="PF16963">
    <property type="entry name" value="PelD_GGDEF"/>
    <property type="match status" value="1"/>
</dbReference>
<keyword evidence="1" id="KW-1133">Transmembrane helix</keyword>
<evidence type="ECO:0000313" key="6">
    <source>
        <dbReference type="Proteomes" id="UP001056386"/>
    </source>
</evidence>
<dbReference type="Gene3D" id="3.30.450.40">
    <property type="match status" value="1"/>
</dbReference>
<evidence type="ECO:0000256" key="1">
    <source>
        <dbReference type="SAM" id="Phobius"/>
    </source>
</evidence>
<keyword evidence="6" id="KW-1185">Reference proteome</keyword>
<dbReference type="InterPro" id="IPR031583">
    <property type="entry name" value="PelD_GGDEF"/>
</dbReference>
<feature type="domain" description="PelD GGDEF" evidence="2">
    <location>
        <begin position="341"/>
        <end position="464"/>
    </location>
</feature>
<evidence type="ECO:0000313" key="4">
    <source>
        <dbReference type="EMBL" id="USS45671.1"/>
    </source>
</evidence>
<reference evidence="4" key="2">
    <citation type="submission" date="2022-06" db="EMBL/GenBank/DDBJ databases">
        <title>Draft genome sequence of Burkholderia glumae strain GR20004 isolated from rice panicle showing bacterial panicle blight.</title>
        <authorList>
            <person name="Choi S.Y."/>
            <person name="Lee Y.H."/>
        </authorList>
    </citation>
    <scope>NUCLEOTIDE SEQUENCE</scope>
    <source>
        <strain evidence="4">GR20004</strain>
    </source>
</reference>
<feature type="transmembrane region" description="Helical" evidence="1">
    <location>
        <begin position="39"/>
        <end position="59"/>
    </location>
</feature>
<dbReference type="EMBL" id="CP099587">
    <property type="protein sequence ID" value="USS45671.1"/>
    <property type="molecule type" value="Genomic_DNA"/>
</dbReference>
<dbReference type="EMBL" id="CP065601">
    <property type="protein sequence ID" value="QPQ92429.1"/>
    <property type="molecule type" value="Genomic_DNA"/>
</dbReference>